<sequence length="173" mass="18226">MEHSTHTIRHPRLSSAGVRTRVPRPAGPPAARAGARRRRRLPRPRLTGLGCGVLALAGMVSWARLCELLGGVPALYGTLFVATAGATALWVRPADLICAPIAAPIAFAAGLITTEGLVATVTELALRAPWLFAGTLLATLIALARKALVLLRRRLAGARRAANAGRTARRRPS</sequence>
<keyword evidence="2" id="KW-0812">Transmembrane</keyword>
<feature type="domain" description="DUF6542" evidence="3">
    <location>
        <begin position="45"/>
        <end position="148"/>
    </location>
</feature>
<reference evidence="5" key="1">
    <citation type="submission" date="2023-07" db="EMBL/GenBank/DDBJ databases">
        <title>30 novel species of actinomycetes from the DSMZ collection.</title>
        <authorList>
            <person name="Nouioui I."/>
        </authorList>
    </citation>
    <scope>NUCLEOTIDE SEQUENCE [LARGE SCALE GENOMIC DNA]</scope>
    <source>
        <strain evidence="5">DSM 44917</strain>
    </source>
</reference>
<gene>
    <name evidence="4" type="ORF">RM780_12370</name>
</gene>
<evidence type="ECO:0000259" key="3">
    <source>
        <dbReference type="Pfam" id="PF20177"/>
    </source>
</evidence>
<dbReference type="Pfam" id="PF20177">
    <property type="entry name" value="DUF6542"/>
    <property type="match status" value="1"/>
</dbReference>
<feature type="transmembrane region" description="Helical" evidence="2">
    <location>
        <begin position="46"/>
        <end position="65"/>
    </location>
</feature>
<evidence type="ECO:0000313" key="5">
    <source>
        <dbReference type="Proteomes" id="UP001183388"/>
    </source>
</evidence>
<feature type="transmembrane region" description="Helical" evidence="2">
    <location>
        <begin position="71"/>
        <end position="91"/>
    </location>
</feature>
<name>A0ABU2L8D4_9ACTN</name>
<evidence type="ECO:0000256" key="2">
    <source>
        <dbReference type="SAM" id="Phobius"/>
    </source>
</evidence>
<accession>A0ABU2L8D4</accession>
<feature type="compositionally biased region" description="Low complexity" evidence="1">
    <location>
        <begin position="17"/>
        <end position="33"/>
    </location>
</feature>
<proteinExistence type="predicted"/>
<feature type="transmembrane region" description="Helical" evidence="2">
    <location>
        <begin position="130"/>
        <end position="151"/>
    </location>
</feature>
<comment type="caution">
    <text evidence="4">The sequence shown here is derived from an EMBL/GenBank/DDBJ whole genome shotgun (WGS) entry which is preliminary data.</text>
</comment>
<dbReference type="RefSeq" id="WP_311630701.1">
    <property type="nucleotide sequence ID" value="NZ_JAVREN010000014.1"/>
</dbReference>
<keyword evidence="2" id="KW-1133">Transmembrane helix</keyword>
<dbReference type="Proteomes" id="UP001183388">
    <property type="component" value="Unassembled WGS sequence"/>
</dbReference>
<organism evidence="4 5">
    <name type="scientific">Streptomyces boetiae</name>
    <dbReference type="NCBI Taxonomy" id="3075541"/>
    <lineage>
        <taxon>Bacteria</taxon>
        <taxon>Bacillati</taxon>
        <taxon>Actinomycetota</taxon>
        <taxon>Actinomycetes</taxon>
        <taxon>Kitasatosporales</taxon>
        <taxon>Streptomycetaceae</taxon>
        <taxon>Streptomyces</taxon>
    </lineage>
</organism>
<evidence type="ECO:0000313" key="4">
    <source>
        <dbReference type="EMBL" id="MDT0307752.1"/>
    </source>
</evidence>
<feature type="region of interest" description="Disordered" evidence="1">
    <location>
        <begin position="1"/>
        <end position="38"/>
    </location>
</feature>
<evidence type="ECO:0000256" key="1">
    <source>
        <dbReference type="SAM" id="MobiDB-lite"/>
    </source>
</evidence>
<feature type="transmembrane region" description="Helical" evidence="2">
    <location>
        <begin position="98"/>
        <end position="118"/>
    </location>
</feature>
<dbReference type="InterPro" id="IPR046672">
    <property type="entry name" value="DUF6542"/>
</dbReference>
<dbReference type="EMBL" id="JAVREN010000014">
    <property type="protein sequence ID" value="MDT0307752.1"/>
    <property type="molecule type" value="Genomic_DNA"/>
</dbReference>
<keyword evidence="5" id="KW-1185">Reference proteome</keyword>
<keyword evidence="2" id="KW-0472">Membrane</keyword>
<protein>
    <recommendedName>
        <fullName evidence="3">DUF6542 domain-containing protein</fullName>
    </recommendedName>
</protein>
<feature type="compositionally biased region" description="Basic residues" evidence="1">
    <location>
        <begin position="1"/>
        <end position="12"/>
    </location>
</feature>